<dbReference type="eggNOG" id="COG0272">
    <property type="taxonomic scope" value="Bacteria"/>
</dbReference>
<proteinExistence type="inferred from homology"/>
<dbReference type="InterPro" id="IPR003583">
    <property type="entry name" value="Hlx-hairpin-Hlx_DNA-bd_motif"/>
</dbReference>
<dbReference type="GO" id="GO:0005829">
    <property type="term" value="C:cytosol"/>
    <property type="evidence" value="ECO:0007669"/>
    <property type="project" value="TreeGrafter"/>
</dbReference>
<dbReference type="GO" id="GO:0003677">
    <property type="term" value="F:DNA binding"/>
    <property type="evidence" value="ECO:0007669"/>
    <property type="project" value="InterPro"/>
</dbReference>
<dbReference type="InterPro" id="IPR001357">
    <property type="entry name" value="BRCT_dom"/>
</dbReference>
<evidence type="ECO:0000256" key="10">
    <source>
        <dbReference type="ARBA" id="ARBA00023027"/>
    </source>
</evidence>
<dbReference type="InterPro" id="IPR041663">
    <property type="entry name" value="DisA/LigA_HHH"/>
</dbReference>
<evidence type="ECO:0000256" key="8">
    <source>
        <dbReference type="ARBA" id="ARBA00022833"/>
    </source>
</evidence>
<feature type="binding site" evidence="14">
    <location>
        <position position="139"/>
    </location>
    <ligand>
        <name>NAD(+)</name>
        <dbReference type="ChEBI" id="CHEBI:57540"/>
    </ligand>
</feature>
<feature type="binding site" evidence="14">
    <location>
        <position position="326"/>
    </location>
    <ligand>
        <name>NAD(+)</name>
        <dbReference type="ChEBI" id="CHEBI:57540"/>
    </ligand>
</feature>
<dbReference type="PROSITE" id="PS50172">
    <property type="entry name" value="BRCT"/>
    <property type="match status" value="1"/>
</dbReference>
<dbReference type="Pfam" id="PF12826">
    <property type="entry name" value="HHH_2"/>
    <property type="match status" value="1"/>
</dbReference>
<dbReference type="InterPro" id="IPR001679">
    <property type="entry name" value="DNA_ligase"/>
</dbReference>
<dbReference type="PIRSF" id="PIRSF001604">
    <property type="entry name" value="LigA"/>
    <property type="match status" value="1"/>
</dbReference>
<dbReference type="SUPFAM" id="SSF47781">
    <property type="entry name" value="RuvA domain 2-like"/>
    <property type="match status" value="1"/>
</dbReference>
<reference evidence="16 17" key="1">
    <citation type="journal article" date="2012" name="Stand. Genomic Sci.">
        <title>Complete genome sequencing and analysis of Saprospira grandis str. Lewin, a predatory marine bacterium.</title>
        <authorList>
            <person name="Saw J.H."/>
            <person name="Yuryev A."/>
            <person name="Kanbe M."/>
            <person name="Hou S."/>
            <person name="Young A.G."/>
            <person name="Aizawa S."/>
            <person name="Alam M."/>
        </authorList>
    </citation>
    <scope>NUCLEOTIDE SEQUENCE [LARGE SCALE GENOMIC DNA]</scope>
    <source>
        <strain evidence="16 17">Lewin</strain>
    </source>
</reference>
<dbReference type="InterPro" id="IPR010994">
    <property type="entry name" value="RuvA_2-like"/>
</dbReference>
<feature type="binding site" evidence="14">
    <location>
        <position position="447"/>
    </location>
    <ligand>
        <name>Zn(2+)</name>
        <dbReference type="ChEBI" id="CHEBI:29105"/>
    </ligand>
</feature>
<dbReference type="SMART" id="SM00292">
    <property type="entry name" value="BRCT"/>
    <property type="match status" value="1"/>
</dbReference>
<dbReference type="InterPro" id="IPR036420">
    <property type="entry name" value="BRCT_dom_sf"/>
</dbReference>
<feature type="domain" description="BRCT" evidence="15">
    <location>
        <begin position="630"/>
        <end position="710"/>
    </location>
</feature>
<dbReference type="OrthoDB" id="9759736at2"/>
<dbReference type="SUPFAM" id="SSF50249">
    <property type="entry name" value="Nucleic acid-binding proteins"/>
    <property type="match status" value="1"/>
</dbReference>
<protein>
    <recommendedName>
        <fullName evidence="3 14">DNA ligase</fullName>
        <ecNumber evidence="2 14">6.5.1.2</ecNumber>
    </recommendedName>
    <alternativeName>
        <fullName evidence="14">Polydeoxyribonucleotide synthase [NAD(+)]</fullName>
    </alternativeName>
</protein>
<dbReference type="CDD" id="cd17748">
    <property type="entry name" value="BRCT_DNA_ligase_like"/>
    <property type="match status" value="1"/>
</dbReference>
<dbReference type="SUPFAM" id="SSF52113">
    <property type="entry name" value="BRCT domain"/>
    <property type="match status" value="1"/>
</dbReference>
<dbReference type="Pfam" id="PF03120">
    <property type="entry name" value="OB_DNA_ligase"/>
    <property type="match status" value="1"/>
</dbReference>
<dbReference type="PANTHER" id="PTHR23389:SF9">
    <property type="entry name" value="DNA LIGASE"/>
    <property type="match status" value="1"/>
</dbReference>
<keyword evidence="17" id="KW-1185">Reference proteome</keyword>
<feature type="binding site" evidence="14">
    <location>
        <position position="200"/>
    </location>
    <ligand>
        <name>NAD(+)</name>
        <dbReference type="ChEBI" id="CHEBI:57540"/>
    </ligand>
</feature>
<evidence type="ECO:0000259" key="15">
    <source>
        <dbReference type="PROSITE" id="PS50172"/>
    </source>
</evidence>
<dbReference type="GO" id="GO:0006281">
    <property type="term" value="P:DNA repair"/>
    <property type="evidence" value="ECO:0007669"/>
    <property type="project" value="UniProtKB-KW"/>
</dbReference>
<dbReference type="Gene3D" id="3.30.470.30">
    <property type="entry name" value="DNA ligase/mRNA capping enzyme"/>
    <property type="match status" value="1"/>
</dbReference>
<dbReference type="Pfam" id="PF03119">
    <property type="entry name" value="DNA_ligase_ZBD"/>
    <property type="match status" value="1"/>
</dbReference>
<dbReference type="STRING" id="984262.SGRA_3356"/>
<organism evidence="16 17">
    <name type="scientific">Saprospira grandis (strain Lewin)</name>
    <dbReference type="NCBI Taxonomy" id="984262"/>
    <lineage>
        <taxon>Bacteria</taxon>
        <taxon>Pseudomonadati</taxon>
        <taxon>Bacteroidota</taxon>
        <taxon>Saprospiria</taxon>
        <taxon>Saprospirales</taxon>
        <taxon>Saprospiraceae</taxon>
        <taxon>Saprospira</taxon>
    </lineage>
</organism>
<sequence>MRYSAQEQKELFERSKALLAQKPLPTEEAVIQELIALITYHEWRYYVLDQPLLSDYEYDQLFRELKRLEEAAPQWVFPHSPTQRVSSDLTEGFLTVEHLTPTLSLENSENMEDLQDFEQRLRRLLPEDLAQNELAYCVEPKFDGGTIVLVYENDQLVRAATRGNGEKGDEITANARAIASIPLQANFSKYGIQKVELRGEALIRKDRFERVNEKRAAAGEALFANPRNAATGCLRLKDPQQVKARSLEAFVYQMGFAVNAEAENVLDQFESHWDILACLADLGFKVPTADKERALCPNIAAVGDFCAQWEAQREDYAYEIDGMVVKLNNLALQEICGYTNHHPRWAIAYKFTAKEASSVLETVEYQVGRTGAITPVAKIRPVELAGVTVSSVSLHNAEQIAEKDLRIGDHVLVKRAGDVIPQIVKPLEDLRTGEEQPIVFPSNCPVCDSLLERPEGEAVWRCINPDCEAQILERIKHFVSKGAMDISGFGAAYVEKFYEEGLLHGLADVYRLDYEKIAQFEGFGQRSVAKLQEAIEASKNQPIFRLIYALGLRHVGSGNAKILAAVVSDIRELKNWSIEQLSELKDVGPKMAQSVYDSFQLPAIQQLLEELGELGLNLKQLEEEKPQEGPKEGPFANKKVLFTGSLQEMSRSEAKKRLLAAGGIAASSVSKNLDFLVVGEKAGSKLKKAQDLGINILTEAEFLAQLDGQS</sequence>
<keyword evidence="7 14" id="KW-0227">DNA damage</keyword>
<gene>
    <name evidence="14 16" type="primary">ligA</name>
    <name evidence="16" type="ordered locus">SGRA_3356</name>
</gene>
<keyword evidence="10 14" id="KW-0520">NAD</keyword>
<dbReference type="FunFam" id="1.10.150.20:FF:000007">
    <property type="entry name" value="DNA ligase"/>
    <property type="match status" value="1"/>
</dbReference>
<dbReference type="KEGG" id="sgn:SGRA_3356"/>
<feature type="binding site" evidence="14">
    <location>
        <begin position="104"/>
        <end position="105"/>
    </location>
    <ligand>
        <name>NAD(+)</name>
        <dbReference type="ChEBI" id="CHEBI:57540"/>
    </ligand>
</feature>
<dbReference type="GO" id="GO:0006260">
    <property type="term" value="P:DNA replication"/>
    <property type="evidence" value="ECO:0007669"/>
    <property type="project" value="UniProtKB-KW"/>
</dbReference>
<accession>H6L147</accession>
<evidence type="ECO:0000256" key="14">
    <source>
        <dbReference type="HAMAP-Rule" id="MF_01588"/>
    </source>
</evidence>
<name>H6L147_SAPGL</name>
<keyword evidence="11 14" id="KW-0234">DNA repair</keyword>
<dbReference type="EC" id="6.5.1.2" evidence="2 14"/>
<dbReference type="NCBIfam" id="TIGR00575">
    <property type="entry name" value="dnlj"/>
    <property type="match status" value="1"/>
</dbReference>
<dbReference type="PANTHER" id="PTHR23389">
    <property type="entry name" value="CHROMOSOME TRANSMISSION FIDELITY FACTOR 18"/>
    <property type="match status" value="1"/>
</dbReference>
<feature type="binding site" evidence="14">
    <location>
        <position position="162"/>
    </location>
    <ligand>
        <name>NAD(+)</name>
        <dbReference type="ChEBI" id="CHEBI:57540"/>
    </ligand>
</feature>
<evidence type="ECO:0000256" key="5">
    <source>
        <dbReference type="ARBA" id="ARBA00022705"/>
    </source>
</evidence>
<keyword evidence="5 14" id="KW-0235">DNA replication</keyword>
<feature type="active site" description="N6-AMP-lysine intermediate" evidence="14">
    <location>
        <position position="141"/>
    </location>
</feature>
<dbReference type="Gene3D" id="1.10.287.610">
    <property type="entry name" value="Helix hairpin bin"/>
    <property type="match status" value="1"/>
</dbReference>
<dbReference type="Gene3D" id="1.10.150.20">
    <property type="entry name" value="5' to 3' exonuclease, C-terminal subdomain"/>
    <property type="match status" value="2"/>
</dbReference>
<evidence type="ECO:0000256" key="4">
    <source>
        <dbReference type="ARBA" id="ARBA00022598"/>
    </source>
</evidence>
<dbReference type="CDD" id="cd00114">
    <property type="entry name" value="LIGANc"/>
    <property type="match status" value="1"/>
</dbReference>
<dbReference type="InterPro" id="IPR013839">
    <property type="entry name" value="DNAligase_adenylation"/>
</dbReference>
<evidence type="ECO:0000256" key="2">
    <source>
        <dbReference type="ARBA" id="ARBA00012722"/>
    </source>
</evidence>
<comment type="catalytic activity">
    <reaction evidence="12 14">
        <text>NAD(+) + (deoxyribonucleotide)n-3'-hydroxyl + 5'-phospho-(deoxyribonucleotide)m = (deoxyribonucleotide)n+m + AMP + beta-nicotinamide D-nucleotide.</text>
        <dbReference type="EC" id="6.5.1.2"/>
    </reaction>
</comment>
<feature type="binding site" evidence="14">
    <location>
        <position position="444"/>
    </location>
    <ligand>
        <name>Zn(2+)</name>
        <dbReference type="ChEBI" id="CHEBI:29105"/>
    </ligand>
</feature>
<feature type="binding site" evidence="14">
    <location>
        <begin position="55"/>
        <end position="59"/>
    </location>
    <ligand>
        <name>NAD(+)</name>
        <dbReference type="ChEBI" id="CHEBI:57540"/>
    </ligand>
</feature>
<dbReference type="Gene3D" id="6.20.10.30">
    <property type="match status" value="1"/>
</dbReference>
<dbReference type="FunFam" id="2.40.50.140:FF:000012">
    <property type="entry name" value="DNA ligase"/>
    <property type="match status" value="1"/>
</dbReference>
<evidence type="ECO:0000256" key="1">
    <source>
        <dbReference type="ARBA" id="ARBA00004067"/>
    </source>
</evidence>
<dbReference type="EMBL" id="CP002831">
    <property type="protein sequence ID" value="AFC26083.1"/>
    <property type="molecule type" value="Genomic_DNA"/>
</dbReference>
<evidence type="ECO:0000256" key="13">
    <source>
        <dbReference type="ARBA" id="ARBA00060881"/>
    </source>
</evidence>
<dbReference type="AlphaFoldDB" id="H6L147"/>
<dbReference type="InterPro" id="IPR004149">
    <property type="entry name" value="Znf_DNAligase_C4"/>
</dbReference>
<feature type="binding site" evidence="14">
    <location>
        <position position="350"/>
    </location>
    <ligand>
        <name>NAD(+)</name>
        <dbReference type="ChEBI" id="CHEBI:57540"/>
    </ligand>
</feature>
<evidence type="ECO:0000256" key="11">
    <source>
        <dbReference type="ARBA" id="ARBA00023204"/>
    </source>
</evidence>
<dbReference type="Gene3D" id="3.40.50.10190">
    <property type="entry name" value="BRCT domain"/>
    <property type="match status" value="1"/>
</dbReference>
<dbReference type="GO" id="GO:0046872">
    <property type="term" value="F:metal ion binding"/>
    <property type="evidence" value="ECO:0007669"/>
    <property type="project" value="UniProtKB-KW"/>
</dbReference>
<dbReference type="SMART" id="SM00278">
    <property type="entry name" value="HhH1"/>
    <property type="match status" value="3"/>
</dbReference>
<dbReference type="Pfam" id="PF01653">
    <property type="entry name" value="DNA_ligase_aden"/>
    <property type="match status" value="1"/>
</dbReference>
<dbReference type="Pfam" id="PF00533">
    <property type="entry name" value="BRCT"/>
    <property type="match status" value="1"/>
</dbReference>
<evidence type="ECO:0000256" key="3">
    <source>
        <dbReference type="ARBA" id="ARBA00013308"/>
    </source>
</evidence>
<comment type="similarity">
    <text evidence="13 14">Belongs to the NAD-dependent DNA ligase family. LigA subfamily.</text>
</comment>
<evidence type="ECO:0000313" key="16">
    <source>
        <dbReference type="EMBL" id="AFC26083.1"/>
    </source>
</evidence>
<dbReference type="SUPFAM" id="SSF56091">
    <property type="entry name" value="DNA ligase/mRNA capping enzyme, catalytic domain"/>
    <property type="match status" value="1"/>
</dbReference>
<dbReference type="GO" id="GO:0003911">
    <property type="term" value="F:DNA ligase (NAD+) activity"/>
    <property type="evidence" value="ECO:0007669"/>
    <property type="project" value="UniProtKB-UniRule"/>
</dbReference>
<evidence type="ECO:0000256" key="12">
    <source>
        <dbReference type="ARBA" id="ARBA00034005"/>
    </source>
</evidence>
<keyword evidence="6 14" id="KW-0479">Metal-binding</keyword>
<dbReference type="HAMAP" id="MF_01588">
    <property type="entry name" value="DNA_ligase_A"/>
    <property type="match status" value="1"/>
</dbReference>
<dbReference type="InterPro" id="IPR012340">
    <property type="entry name" value="NA-bd_OB-fold"/>
</dbReference>
<dbReference type="InterPro" id="IPR004150">
    <property type="entry name" value="NAD_DNA_ligase_OB"/>
</dbReference>
<dbReference type="InterPro" id="IPR013840">
    <property type="entry name" value="DNAligase_N"/>
</dbReference>
<dbReference type="HOGENOM" id="CLU_007764_2_1_10"/>
<dbReference type="Proteomes" id="UP000007519">
    <property type="component" value="Chromosome"/>
</dbReference>
<keyword evidence="4 14" id="KW-0436">Ligase</keyword>
<keyword evidence="8 14" id="KW-0862">Zinc</keyword>
<evidence type="ECO:0000256" key="6">
    <source>
        <dbReference type="ARBA" id="ARBA00022723"/>
    </source>
</evidence>
<dbReference type="Gene3D" id="2.40.50.140">
    <property type="entry name" value="Nucleic acid-binding proteins"/>
    <property type="match status" value="1"/>
</dbReference>
<dbReference type="RefSeq" id="WP_015693678.1">
    <property type="nucleotide sequence ID" value="NC_016940.1"/>
</dbReference>
<evidence type="ECO:0000256" key="7">
    <source>
        <dbReference type="ARBA" id="ARBA00022763"/>
    </source>
</evidence>
<feature type="binding site" evidence="14">
    <location>
        <position position="467"/>
    </location>
    <ligand>
        <name>Zn(2+)</name>
        <dbReference type="ChEBI" id="CHEBI:29105"/>
    </ligand>
</feature>
<dbReference type="SMART" id="SM00532">
    <property type="entry name" value="LIGANc"/>
    <property type="match status" value="1"/>
</dbReference>
<evidence type="ECO:0000313" key="17">
    <source>
        <dbReference type="Proteomes" id="UP000007519"/>
    </source>
</evidence>
<comment type="caution">
    <text evidence="14">Lacks conserved residue(s) required for the propagation of feature annotation.</text>
</comment>
<dbReference type="NCBIfam" id="NF005932">
    <property type="entry name" value="PRK07956.1"/>
    <property type="match status" value="1"/>
</dbReference>
<evidence type="ECO:0000256" key="9">
    <source>
        <dbReference type="ARBA" id="ARBA00022842"/>
    </source>
</evidence>
<keyword evidence="9 14" id="KW-0460">Magnesium</keyword>
<keyword evidence="14" id="KW-0464">Manganese</keyword>
<comment type="cofactor">
    <cofactor evidence="14">
        <name>Mg(2+)</name>
        <dbReference type="ChEBI" id="CHEBI:18420"/>
    </cofactor>
    <cofactor evidence="14">
        <name>Mn(2+)</name>
        <dbReference type="ChEBI" id="CHEBI:29035"/>
    </cofactor>
</comment>
<comment type="function">
    <text evidence="1 14">DNA ligase that catalyzes the formation of phosphodiester linkages between 5'-phosphoryl and 3'-hydroxyl groups in double-stranded DNA using NAD as a coenzyme and as the energy source for the reaction. It is essential for DNA replication and repair of damaged DNA.</text>
</comment>